<dbReference type="InterPro" id="IPR041492">
    <property type="entry name" value="HAD_2"/>
</dbReference>
<dbReference type="AlphaFoldDB" id="A0A8X6YKS6"/>
<reference evidence="1" key="1">
    <citation type="submission" date="2020-08" db="EMBL/GenBank/DDBJ databases">
        <title>Multicomponent nature underlies the extraordinary mechanical properties of spider dragline silk.</title>
        <authorList>
            <person name="Kono N."/>
            <person name="Nakamura H."/>
            <person name="Mori M."/>
            <person name="Yoshida Y."/>
            <person name="Ohtoshi R."/>
            <person name="Malay A.D."/>
            <person name="Moran D.A.P."/>
            <person name="Tomita M."/>
            <person name="Numata K."/>
            <person name="Arakawa K."/>
        </authorList>
    </citation>
    <scope>NUCLEOTIDE SEQUENCE</scope>
</reference>
<gene>
    <name evidence="1" type="primary">PUDP</name>
    <name evidence="1" type="ORF">TNIN_439821</name>
</gene>
<dbReference type="PANTHER" id="PTHR18901:SF38">
    <property type="entry name" value="PSEUDOURIDINE-5'-PHOSPHATASE"/>
    <property type="match status" value="1"/>
</dbReference>
<dbReference type="Proteomes" id="UP000886998">
    <property type="component" value="Unassembled WGS sequence"/>
</dbReference>
<dbReference type="InterPro" id="IPR036412">
    <property type="entry name" value="HAD-like_sf"/>
</dbReference>
<dbReference type="OrthoDB" id="40579at2759"/>
<proteinExistence type="predicted"/>
<dbReference type="PANTHER" id="PTHR18901">
    <property type="entry name" value="2-DEOXYGLUCOSE-6-PHOSPHATE PHOSPHATASE 2"/>
    <property type="match status" value="1"/>
</dbReference>
<sequence length="240" mass="27068">MTSYKPVTHVIFDLDGTLLDTEDIFTQIYQSIAERIREGFTWKLRAQCMGRPANEAISCMIHELQLPITVQEFQDIARNDFFDVAEERFLTCKAKPGVEKLVKHLYENKIPLAIATSSKKETYDLKTKNHKELLNLFHHSVLAPNEPEVKRGKPAPDVFLICAGRFDERPAPEKILVFEDSPSGVLAAVAAGMQVVMIPDPRVDAKLCKNATLICYILVITALPEQSPSRVSKTRYNILV</sequence>
<comment type="caution">
    <text evidence="1">The sequence shown here is derived from an EMBL/GenBank/DDBJ whole genome shotgun (WGS) entry which is preliminary data.</text>
</comment>
<name>A0A8X6YKS6_9ARAC</name>
<dbReference type="Gene3D" id="1.10.150.240">
    <property type="entry name" value="Putative phosphatase, domain 2"/>
    <property type="match status" value="1"/>
</dbReference>
<keyword evidence="2" id="KW-1185">Reference proteome</keyword>
<dbReference type="FunFam" id="3.40.50.1000:FF:000055">
    <property type="entry name" value="Haloacid dehalogenase-like hydrolase family protein"/>
    <property type="match status" value="1"/>
</dbReference>
<organism evidence="1 2">
    <name type="scientific">Trichonephila inaurata madagascariensis</name>
    <dbReference type="NCBI Taxonomy" id="2747483"/>
    <lineage>
        <taxon>Eukaryota</taxon>
        <taxon>Metazoa</taxon>
        <taxon>Ecdysozoa</taxon>
        <taxon>Arthropoda</taxon>
        <taxon>Chelicerata</taxon>
        <taxon>Arachnida</taxon>
        <taxon>Araneae</taxon>
        <taxon>Araneomorphae</taxon>
        <taxon>Entelegynae</taxon>
        <taxon>Araneoidea</taxon>
        <taxon>Nephilidae</taxon>
        <taxon>Trichonephila</taxon>
        <taxon>Trichonephila inaurata</taxon>
    </lineage>
</organism>
<dbReference type="NCBIfam" id="TIGR01509">
    <property type="entry name" value="HAD-SF-IA-v3"/>
    <property type="match status" value="1"/>
</dbReference>
<dbReference type="GO" id="GO:0016791">
    <property type="term" value="F:phosphatase activity"/>
    <property type="evidence" value="ECO:0007669"/>
    <property type="project" value="TreeGrafter"/>
</dbReference>
<protein>
    <submittedName>
        <fullName evidence="1">Pseudouridine-5'-phosphatase</fullName>
    </submittedName>
</protein>
<dbReference type="InterPro" id="IPR023198">
    <property type="entry name" value="PGP-like_dom2"/>
</dbReference>
<dbReference type="InterPro" id="IPR023214">
    <property type="entry name" value="HAD_sf"/>
</dbReference>
<evidence type="ECO:0000313" key="1">
    <source>
        <dbReference type="EMBL" id="GFY71399.1"/>
    </source>
</evidence>
<dbReference type="SUPFAM" id="SSF56784">
    <property type="entry name" value="HAD-like"/>
    <property type="match status" value="1"/>
</dbReference>
<dbReference type="Gene3D" id="3.40.50.1000">
    <property type="entry name" value="HAD superfamily/HAD-like"/>
    <property type="match status" value="1"/>
</dbReference>
<dbReference type="InterPro" id="IPR006439">
    <property type="entry name" value="HAD-SF_hydro_IA"/>
</dbReference>
<dbReference type="SFLD" id="SFLDG01129">
    <property type="entry name" value="C1.5:_HAD__Beta-PGM__Phosphata"/>
    <property type="match status" value="1"/>
</dbReference>
<evidence type="ECO:0000313" key="2">
    <source>
        <dbReference type="Proteomes" id="UP000886998"/>
    </source>
</evidence>
<dbReference type="SFLD" id="SFLDS00003">
    <property type="entry name" value="Haloacid_Dehalogenase"/>
    <property type="match status" value="1"/>
</dbReference>
<dbReference type="Pfam" id="PF13419">
    <property type="entry name" value="HAD_2"/>
    <property type="match status" value="1"/>
</dbReference>
<accession>A0A8X6YKS6</accession>
<dbReference type="EMBL" id="BMAV01018793">
    <property type="protein sequence ID" value="GFY71399.1"/>
    <property type="molecule type" value="Genomic_DNA"/>
</dbReference>